<dbReference type="Gene3D" id="3.90.1150.10">
    <property type="entry name" value="Aspartate Aminotransferase, domain 1"/>
    <property type="match status" value="1"/>
</dbReference>
<dbReference type="AlphaFoldDB" id="A0A6N6NRR7"/>
<evidence type="ECO:0000259" key="5">
    <source>
        <dbReference type="Pfam" id="PF00266"/>
    </source>
</evidence>
<comment type="caution">
    <text evidence="6">The sequence shown here is derived from an EMBL/GenBank/DDBJ whole genome shotgun (WGS) entry which is preliminary data.</text>
</comment>
<evidence type="ECO:0000256" key="4">
    <source>
        <dbReference type="RuleBase" id="RU004504"/>
    </source>
</evidence>
<dbReference type="EMBL" id="WAJR01000009">
    <property type="protein sequence ID" value="KAB1640765.1"/>
    <property type="molecule type" value="Genomic_DNA"/>
</dbReference>
<dbReference type="PANTHER" id="PTHR43586">
    <property type="entry name" value="CYSTEINE DESULFURASE"/>
    <property type="match status" value="1"/>
</dbReference>
<dbReference type="GO" id="GO:0008483">
    <property type="term" value="F:transaminase activity"/>
    <property type="evidence" value="ECO:0007669"/>
    <property type="project" value="UniProtKB-KW"/>
</dbReference>
<feature type="domain" description="Aminotransferase class V" evidence="5">
    <location>
        <begin position="2"/>
        <end position="368"/>
    </location>
</feature>
<name>A0A6N6NRR7_9ACTN</name>
<dbReference type="Proteomes" id="UP000468668">
    <property type="component" value="Unassembled WGS sequence"/>
</dbReference>
<keyword evidence="7" id="KW-1185">Reference proteome</keyword>
<reference evidence="6 7" key="1">
    <citation type="submission" date="2019-09" db="EMBL/GenBank/DDBJ databases">
        <title>Whole genome shotgun sequencing (WGS) of Ellagibacter isourolithinifaciens DSM 104140(T) and Adlercreutzia muris DSM 29508(T).</title>
        <authorList>
            <person name="Stoll D.A."/>
            <person name="Danylec N."/>
            <person name="Huch M."/>
        </authorList>
    </citation>
    <scope>NUCLEOTIDE SEQUENCE [LARGE SCALE GENOMIC DNA]</scope>
    <source>
        <strain evidence="6 7">DSM 104140</strain>
    </source>
</reference>
<dbReference type="InterPro" id="IPR000192">
    <property type="entry name" value="Aminotrans_V_dom"/>
</dbReference>
<dbReference type="OrthoDB" id="7592443at2"/>
<evidence type="ECO:0000256" key="3">
    <source>
        <dbReference type="RuleBase" id="RU004075"/>
    </source>
</evidence>
<organism evidence="6 7">
    <name type="scientific">Ellagibacter isourolithinifaciens</name>
    <dbReference type="NCBI Taxonomy" id="2137581"/>
    <lineage>
        <taxon>Bacteria</taxon>
        <taxon>Bacillati</taxon>
        <taxon>Actinomycetota</taxon>
        <taxon>Coriobacteriia</taxon>
        <taxon>Eggerthellales</taxon>
        <taxon>Eggerthellaceae</taxon>
        <taxon>Ellagibacter</taxon>
    </lineage>
</organism>
<keyword evidence="6" id="KW-0808">Transferase</keyword>
<sequence>MIYLDNAATTLKKPGGVACAVADAISSFGGPGRGSHAAAFAASMAVFEARSAVAGLLGAQDASRVSFAMNATMALNIALAGLLPDEGHAVTTAASHNSVLRPLFRARDLRGVQVEVARILPDGSLDWESYERALEGGANLVAATHASNVTGDVYDVVRMASMAHDAGALFVLDAAQTAGAMPVDMAALGVDVLCFTGHKSLYGPQGTGGLIVREGLEVVPLLEGGSGVHSFDERQPSFMPEALEAGTENAHGLAGLAAGVEYVAQKAPAAIAAQVAGLVERFERGLASVPGIVVYGGHASFGRSGIVAFNIGDADSGEVSARLDADFGICTRPGAHCAPLMHKALGTAEQGVVRASFSSFNTQAEVDAALEAVESIAHRAS</sequence>
<dbReference type="PANTHER" id="PTHR43586:SF4">
    <property type="entry name" value="ISOPENICILLIN N EPIMERASE"/>
    <property type="match status" value="1"/>
</dbReference>
<evidence type="ECO:0000256" key="1">
    <source>
        <dbReference type="ARBA" id="ARBA00001933"/>
    </source>
</evidence>
<dbReference type="GeneID" id="98657794"/>
<dbReference type="InterPro" id="IPR015424">
    <property type="entry name" value="PyrdxlP-dep_Trfase"/>
</dbReference>
<evidence type="ECO:0000313" key="7">
    <source>
        <dbReference type="Proteomes" id="UP000468668"/>
    </source>
</evidence>
<dbReference type="InterPro" id="IPR015422">
    <property type="entry name" value="PyrdxlP-dep_Trfase_small"/>
</dbReference>
<protein>
    <submittedName>
        <fullName evidence="6">Aminotransferase class V-fold PLP-dependent enzyme</fullName>
    </submittedName>
</protein>
<comment type="cofactor">
    <cofactor evidence="1 4">
        <name>pyridoxal 5'-phosphate</name>
        <dbReference type="ChEBI" id="CHEBI:597326"/>
    </cofactor>
</comment>
<evidence type="ECO:0000256" key="2">
    <source>
        <dbReference type="ARBA" id="ARBA00022898"/>
    </source>
</evidence>
<comment type="similarity">
    <text evidence="3">Belongs to the class-V pyridoxal-phosphate-dependent aminotransferase family.</text>
</comment>
<keyword evidence="6" id="KW-0032">Aminotransferase</keyword>
<keyword evidence="2" id="KW-0663">Pyridoxal phosphate</keyword>
<dbReference type="InterPro" id="IPR015421">
    <property type="entry name" value="PyrdxlP-dep_Trfase_major"/>
</dbReference>
<dbReference type="Pfam" id="PF00266">
    <property type="entry name" value="Aminotran_5"/>
    <property type="match status" value="1"/>
</dbReference>
<dbReference type="SUPFAM" id="SSF53383">
    <property type="entry name" value="PLP-dependent transferases"/>
    <property type="match status" value="1"/>
</dbReference>
<evidence type="ECO:0000313" key="6">
    <source>
        <dbReference type="EMBL" id="KAB1640765.1"/>
    </source>
</evidence>
<accession>A0A6N6NRR7</accession>
<dbReference type="InterPro" id="IPR020578">
    <property type="entry name" value="Aminotrans_V_PyrdxlP_BS"/>
</dbReference>
<dbReference type="PROSITE" id="PS00595">
    <property type="entry name" value="AA_TRANSFER_CLASS_5"/>
    <property type="match status" value="1"/>
</dbReference>
<dbReference type="RefSeq" id="WP_158049394.1">
    <property type="nucleotide sequence ID" value="NZ_WAJR01000009.1"/>
</dbReference>
<proteinExistence type="inferred from homology"/>
<gene>
    <name evidence="6" type="ORF">F8C90_05165</name>
</gene>
<dbReference type="Gene3D" id="3.40.640.10">
    <property type="entry name" value="Type I PLP-dependent aspartate aminotransferase-like (Major domain)"/>
    <property type="match status" value="1"/>
</dbReference>